<dbReference type="AlphaFoldDB" id="A0A807LKX1"/>
<protein>
    <submittedName>
        <fullName evidence="1">Uncharacterized protein</fullName>
    </submittedName>
</protein>
<dbReference type="KEGG" id="kco:BWI95_14930"/>
<sequence>MTFSHSDDNDAVHAAIGNAAQALLSAGRTLCRGNLMAHLIKCEQESVGAAKAVYAQAIALLQPKKHS</sequence>
<dbReference type="EMBL" id="CP019445">
    <property type="protein sequence ID" value="APZ06245.1"/>
    <property type="molecule type" value="Genomic_DNA"/>
</dbReference>
<reference evidence="1 2" key="1">
    <citation type="submission" date="2017-01" db="EMBL/GenBank/DDBJ databases">
        <authorList>
            <person name="Cao J.-M."/>
        </authorList>
    </citation>
    <scope>NUCLEOTIDE SEQUENCE [LARGE SCALE GENOMIC DNA]</scope>
    <source>
        <strain evidence="1 2">888-76</strain>
    </source>
</reference>
<evidence type="ECO:0000313" key="2">
    <source>
        <dbReference type="Proteomes" id="UP000187148"/>
    </source>
</evidence>
<proteinExistence type="predicted"/>
<accession>A0A807LKX1</accession>
<keyword evidence="2" id="KW-1185">Reference proteome</keyword>
<organism evidence="1 2">
    <name type="scientific">Kosakonia cowanii JCM 10956 = DSM 18146</name>
    <dbReference type="NCBI Taxonomy" id="1300165"/>
    <lineage>
        <taxon>Bacteria</taxon>
        <taxon>Pseudomonadati</taxon>
        <taxon>Pseudomonadota</taxon>
        <taxon>Gammaproteobacteria</taxon>
        <taxon>Enterobacterales</taxon>
        <taxon>Enterobacteriaceae</taxon>
        <taxon>Kosakonia</taxon>
    </lineage>
</organism>
<evidence type="ECO:0000313" key="1">
    <source>
        <dbReference type="EMBL" id="APZ06245.1"/>
    </source>
</evidence>
<name>A0A807LKX1_9ENTR</name>
<dbReference type="Proteomes" id="UP000187148">
    <property type="component" value="Chromosome"/>
</dbReference>
<gene>
    <name evidence="1" type="ORF">BWI95_14930</name>
</gene>